<evidence type="ECO:0000256" key="1">
    <source>
        <dbReference type="SAM" id="SignalP"/>
    </source>
</evidence>
<dbReference type="RefSeq" id="XP_025409929.1">
    <property type="nucleotide sequence ID" value="XM_025554144.1"/>
</dbReference>
<feature type="signal peptide" evidence="1">
    <location>
        <begin position="1"/>
        <end position="21"/>
    </location>
</feature>
<evidence type="ECO:0000259" key="2">
    <source>
        <dbReference type="Pfam" id="PF03184"/>
    </source>
</evidence>
<dbReference type="OrthoDB" id="125347at2759"/>
<reference evidence="4" key="1">
    <citation type="submission" date="2025-08" db="UniProtKB">
        <authorList>
            <consortium name="RefSeq"/>
        </authorList>
    </citation>
    <scope>IDENTIFICATION</scope>
    <source>
        <tissue evidence="4">Whole body</tissue>
    </source>
</reference>
<dbReference type="GO" id="GO:0003677">
    <property type="term" value="F:DNA binding"/>
    <property type="evidence" value="ECO:0007669"/>
    <property type="project" value="TreeGrafter"/>
</dbReference>
<proteinExistence type="predicted"/>
<keyword evidence="1" id="KW-0732">Signal</keyword>
<dbReference type="GO" id="GO:0005634">
    <property type="term" value="C:nucleus"/>
    <property type="evidence" value="ECO:0007669"/>
    <property type="project" value="TreeGrafter"/>
</dbReference>
<accession>A0A8B8FGB9</accession>
<feature type="domain" description="DDE-1" evidence="2">
    <location>
        <begin position="2"/>
        <end position="124"/>
    </location>
</feature>
<dbReference type="Pfam" id="PF03184">
    <property type="entry name" value="DDE_1"/>
    <property type="match status" value="1"/>
</dbReference>
<evidence type="ECO:0000313" key="4">
    <source>
        <dbReference type="RefSeq" id="XP_025409929.1"/>
    </source>
</evidence>
<dbReference type="InterPro" id="IPR050863">
    <property type="entry name" value="CenT-Element_Derived"/>
</dbReference>
<gene>
    <name evidence="4" type="primary">LOC112683227</name>
</gene>
<dbReference type="InterPro" id="IPR004875">
    <property type="entry name" value="DDE_SF_endonuclease_dom"/>
</dbReference>
<organism evidence="3 4">
    <name type="scientific">Sipha flava</name>
    <name type="common">yellow sugarcane aphid</name>
    <dbReference type="NCBI Taxonomy" id="143950"/>
    <lineage>
        <taxon>Eukaryota</taxon>
        <taxon>Metazoa</taxon>
        <taxon>Ecdysozoa</taxon>
        <taxon>Arthropoda</taxon>
        <taxon>Hexapoda</taxon>
        <taxon>Insecta</taxon>
        <taxon>Pterygota</taxon>
        <taxon>Neoptera</taxon>
        <taxon>Paraneoptera</taxon>
        <taxon>Hemiptera</taxon>
        <taxon>Sternorrhyncha</taxon>
        <taxon>Aphidomorpha</taxon>
        <taxon>Aphidoidea</taxon>
        <taxon>Aphididae</taxon>
        <taxon>Sipha</taxon>
    </lineage>
</organism>
<dbReference type="PANTHER" id="PTHR19303">
    <property type="entry name" value="TRANSPOSON"/>
    <property type="match status" value="1"/>
</dbReference>
<dbReference type="PANTHER" id="PTHR19303:SF73">
    <property type="entry name" value="PROTEIN PDC2"/>
    <property type="match status" value="1"/>
</dbReference>
<feature type="chain" id="PRO_5034098617" evidence="1">
    <location>
        <begin position="22"/>
        <end position="275"/>
    </location>
</feature>
<dbReference type="GeneID" id="112683227"/>
<sequence>MYRSNKKAWMTGVLFTEWLLCIDVDMKKANRKMLMFVDNCTAHNNIPHLENIKIYFLPPNTTSTLQPLDQEIIKKFKMMYRKEIVREVLACMGDVPCKISILTAMEMVHKAWENVSAQTIVNYFRTCGFIKDGQKIGEGIPVQSEEVEILLSTWNRLEVPVSFEEFVHFDGNVATAGTFTDEEIIQSTSVNQHNSDNDDEEEEAEVPVISLKETKFFMSGLRQFFEQSEMDEKRCDTIFNAIIKLDNAMDQIATNNFSQKKDEAGDLSNKFVIGS</sequence>
<dbReference type="Proteomes" id="UP000694846">
    <property type="component" value="Unplaced"/>
</dbReference>
<dbReference type="AlphaFoldDB" id="A0A8B8FGB9"/>
<keyword evidence="3" id="KW-1185">Reference proteome</keyword>
<evidence type="ECO:0000313" key="3">
    <source>
        <dbReference type="Proteomes" id="UP000694846"/>
    </source>
</evidence>
<name>A0A8B8FGB9_9HEMI</name>
<protein>
    <submittedName>
        <fullName evidence="4">Tigger transposable element-derived protein 6-like</fullName>
    </submittedName>
</protein>